<gene>
    <name evidence="2" type="ORF">B0H15DRAFT_877217</name>
</gene>
<reference evidence="2" key="1">
    <citation type="submission" date="2023-03" db="EMBL/GenBank/DDBJ databases">
        <title>Massive genome expansion in bonnet fungi (Mycena s.s.) driven by repeated elements and novel gene families across ecological guilds.</title>
        <authorList>
            <consortium name="Lawrence Berkeley National Laboratory"/>
            <person name="Harder C.B."/>
            <person name="Miyauchi S."/>
            <person name="Viragh M."/>
            <person name="Kuo A."/>
            <person name="Thoen E."/>
            <person name="Andreopoulos B."/>
            <person name="Lu D."/>
            <person name="Skrede I."/>
            <person name="Drula E."/>
            <person name="Henrissat B."/>
            <person name="Morin E."/>
            <person name="Kohler A."/>
            <person name="Barry K."/>
            <person name="LaButti K."/>
            <person name="Morin E."/>
            <person name="Salamov A."/>
            <person name="Lipzen A."/>
            <person name="Mereny Z."/>
            <person name="Hegedus B."/>
            <person name="Baldrian P."/>
            <person name="Stursova M."/>
            <person name="Weitz H."/>
            <person name="Taylor A."/>
            <person name="Grigoriev I.V."/>
            <person name="Nagy L.G."/>
            <person name="Martin F."/>
            <person name="Kauserud H."/>
        </authorList>
    </citation>
    <scope>NUCLEOTIDE SEQUENCE</scope>
    <source>
        <strain evidence="2">CBHHK173m</strain>
    </source>
</reference>
<dbReference type="AlphaFoldDB" id="A0AAD6UDK9"/>
<evidence type="ECO:0000256" key="1">
    <source>
        <dbReference type="SAM" id="MobiDB-lite"/>
    </source>
</evidence>
<proteinExistence type="predicted"/>
<comment type="caution">
    <text evidence="2">The sequence shown here is derived from an EMBL/GenBank/DDBJ whole genome shotgun (WGS) entry which is preliminary data.</text>
</comment>
<feature type="non-terminal residue" evidence="2">
    <location>
        <position position="1"/>
    </location>
</feature>
<name>A0AAD6UDK9_9AGAR</name>
<dbReference type="Proteomes" id="UP001222325">
    <property type="component" value="Unassembled WGS sequence"/>
</dbReference>
<feature type="region of interest" description="Disordered" evidence="1">
    <location>
        <begin position="1"/>
        <end position="43"/>
    </location>
</feature>
<organism evidence="2 3">
    <name type="scientific">Mycena belliarum</name>
    <dbReference type="NCBI Taxonomy" id="1033014"/>
    <lineage>
        <taxon>Eukaryota</taxon>
        <taxon>Fungi</taxon>
        <taxon>Dikarya</taxon>
        <taxon>Basidiomycota</taxon>
        <taxon>Agaricomycotina</taxon>
        <taxon>Agaricomycetes</taxon>
        <taxon>Agaricomycetidae</taxon>
        <taxon>Agaricales</taxon>
        <taxon>Marasmiineae</taxon>
        <taxon>Mycenaceae</taxon>
        <taxon>Mycena</taxon>
    </lineage>
</organism>
<feature type="compositionally biased region" description="Polar residues" evidence="1">
    <location>
        <begin position="13"/>
        <end position="43"/>
    </location>
</feature>
<dbReference type="EMBL" id="JARJCN010000006">
    <property type="protein sequence ID" value="KAJ7099968.1"/>
    <property type="molecule type" value="Genomic_DNA"/>
</dbReference>
<evidence type="ECO:0000313" key="2">
    <source>
        <dbReference type="EMBL" id="KAJ7099968.1"/>
    </source>
</evidence>
<accession>A0AAD6UDK9</accession>
<keyword evidence="3" id="KW-1185">Reference proteome</keyword>
<sequence>MSPDPSPPLYISRSPSPAYSPFPKSTEQTVQRSSAAGPSRVTPTNYFIKRDDGITLLLSGQMDEAQRPSTGPGALLEGQVILERTDRENIGGVELKIEGLLESLPLPGAYSVVTVVAISDLLYHFSNDSDSCCPNSLPFSHRFPSIFSYEDVVYPLPPTCHILFSYPQLFVKCTYHITATVLMRHPMAPFFRKEHRVSVDLDYRPQPTPPDPMLENPSLVLTVKSCPEEWIQLPMTSTETTVGPNNLACDLFAPASRVFRVSDSIPFHLQVSGPAALIGEMFRRRRHAFTHPPRSAEELPVRVYLLRRVIMRVGDKNARRSIVLGEGTLRSLPPVFREGASSGTEALSWEGEVRCAEDFTVGSFEAGLVTVKDSLAAEISPPPGSALHRAFAEYPVRLIENGW</sequence>
<protein>
    <submittedName>
        <fullName evidence="2">Uncharacterized protein</fullName>
    </submittedName>
</protein>
<evidence type="ECO:0000313" key="3">
    <source>
        <dbReference type="Proteomes" id="UP001222325"/>
    </source>
</evidence>